<keyword evidence="1" id="KW-0732">Signal</keyword>
<dbReference type="RefSeq" id="WP_184753839.1">
    <property type="nucleotide sequence ID" value="NZ_BAABEK010000008.1"/>
</dbReference>
<organism evidence="2 3">
    <name type="scientific">Streptosporangium album</name>
    <dbReference type="NCBI Taxonomy" id="47479"/>
    <lineage>
        <taxon>Bacteria</taxon>
        <taxon>Bacillati</taxon>
        <taxon>Actinomycetota</taxon>
        <taxon>Actinomycetes</taxon>
        <taxon>Streptosporangiales</taxon>
        <taxon>Streptosporangiaceae</taxon>
        <taxon>Streptosporangium</taxon>
    </lineage>
</organism>
<evidence type="ECO:0000256" key="1">
    <source>
        <dbReference type="SAM" id="SignalP"/>
    </source>
</evidence>
<name>A0A7W7W815_9ACTN</name>
<sequence>MLAIRTIARPVTALAMSLGLISASAVTLSPQASAASGCSGSRVESRAVKNNSGTTLAWLNVYWDGTYNCAEVQSSGATWGTSKKMGVSIQSCPLSSKGQNGCNAIAFDGDSGTFKYYAGPVRVNGVGKCVAASGEVVMPGDPYVHQAFTSPFVGHC</sequence>
<protein>
    <recommendedName>
        <fullName evidence="4">Secreted protein</fullName>
    </recommendedName>
</protein>
<gene>
    <name evidence="2" type="ORF">FHR32_001773</name>
</gene>
<dbReference type="Proteomes" id="UP000534286">
    <property type="component" value="Unassembled WGS sequence"/>
</dbReference>
<dbReference type="EMBL" id="JACHJU010000001">
    <property type="protein sequence ID" value="MBB4937468.1"/>
    <property type="molecule type" value="Genomic_DNA"/>
</dbReference>
<evidence type="ECO:0008006" key="4">
    <source>
        <dbReference type="Google" id="ProtNLM"/>
    </source>
</evidence>
<keyword evidence="3" id="KW-1185">Reference proteome</keyword>
<feature type="signal peptide" evidence="1">
    <location>
        <begin position="1"/>
        <end position="34"/>
    </location>
</feature>
<evidence type="ECO:0000313" key="3">
    <source>
        <dbReference type="Proteomes" id="UP000534286"/>
    </source>
</evidence>
<evidence type="ECO:0000313" key="2">
    <source>
        <dbReference type="EMBL" id="MBB4937468.1"/>
    </source>
</evidence>
<feature type="chain" id="PRO_5031352105" description="Secreted protein" evidence="1">
    <location>
        <begin position="35"/>
        <end position="156"/>
    </location>
</feature>
<comment type="caution">
    <text evidence="2">The sequence shown here is derived from an EMBL/GenBank/DDBJ whole genome shotgun (WGS) entry which is preliminary data.</text>
</comment>
<reference evidence="2 3" key="1">
    <citation type="submission" date="2020-08" db="EMBL/GenBank/DDBJ databases">
        <title>Sequencing the genomes of 1000 actinobacteria strains.</title>
        <authorList>
            <person name="Klenk H.-P."/>
        </authorList>
    </citation>
    <scope>NUCLEOTIDE SEQUENCE [LARGE SCALE GENOMIC DNA]</scope>
    <source>
        <strain evidence="2 3">DSM 43023</strain>
    </source>
</reference>
<dbReference type="AlphaFoldDB" id="A0A7W7W815"/>
<proteinExistence type="predicted"/>
<accession>A0A7W7W815</accession>